<reference evidence="2 3" key="1">
    <citation type="journal article" date="2016" name="Genome Biol. Evol.">
        <title>Gene Family Evolution Reflects Adaptation to Soil Environmental Stressors in the Genome of the Collembolan Orchesella cincta.</title>
        <authorList>
            <person name="Faddeeva-Vakhrusheva A."/>
            <person name="Derks M.F."/>
            <person name="Anvar S.Y."/>
            <person name="Agamennone V."/>
            <person name="Suring W."/>
            <person name="Smit S."/>
            <person name="van Straalen N.M."/>
            <person name="Roelofs D."/>
        </authorList>
    </citation>
    <scope>NUCLEOTIDE SEQUENCE [LARGE SCALE GENOMIC DNA]</scope>
    <source>
        <tissue evidence="2">Mixed pool</tissue>
    </source>
</reference>
<evidence type="ECO:0000313" key="3">
    <source>
        <dbReference type="Proteomes" id="UP000094527"/>
    </source>
</evidence>
<dbReference type="Proteomes" id="UP000094527">
    <property type="component" value="Unassembled WGS sequence"/>
</dbReference>
<name>A0A1D2N1A3_ORCCI</name>
<gene>
    <name evidence="2" type="ORF">Ocin01_07591</name>
</gene>
<sequence length="68" mass="7463">MLKSLSTAKIILLVVPVFLFLALLASGTAADNGSLSSTTRRPTPAFLREETLQPLPNHVSNTLRIFRR</sequence>
<feature type="chain" id="PRO_5008904853" evidence="1">
    <location>
        <begin position="31"/>
        <end position="68"/>
    </location>
</feature>
<dbReference type="AlphaFoldDB" id="A0A1D2N1A3"/>
<dbReference type="EMBL" id="LJIJ01000300">
    <property type="protein sequence ID" value="ODM99087.1"/>
    <property type="molecule type" value="Genomic_DNA"/>
</dbReference>
<keyword evidence="3" id="KW-1185">Reference proteome</keyword>
<proteinExistence type="predicted"/>
<evidence type="ECO:0000256" key="1">
    <source>
        <dbReference type="SAM" id="SignalP"/>
    </source>
</evidence>
<accession>A0A1D2N1A3</accession>
<organism evidence="2 3">
    <name type="scientific">Orchesella cincta</name>
    <name type="common">Springtail</name>
    <name type="synonym">Podura cincta</name>
    <dbReference type="NCBI Taxonomy" id="48709"/>
    <lineage>
        <taxon>Eukaryota</taxon>
        <taxon>Metazoa</taxon>
        <taxon>Ecdysozoa</taxon>
        <taxon>Arthropoda</taxon>
        <taxon>Hexapoda</taxon>
        <taxon>Collembola</taxon>
        <taxon>Entomobryomorpha</taxon>
        <taxon>Entomobryoidea</taxon>
        <taxon>Orchesellidae</taxon>
        <taxon>Orchesellinae</taxon>
        <taxon>Orchesella</taxon>
    </lineage>
</organism>
<comment type="caution">
    <text evidence="2">The sequence shown here is derived from an EMBL/GenBank/DDBJ whole genome shotgun (WGS) entry which is preliminary data.</text>
</comment>
<evidence type="ECO:0000313" key="2">
    <source>
        <dbReference type="EMBL" id="ODM99087.1"/>
    </source>
</evidence>
<keyword evidence="1" id="KW-0732">Signal</keyword>
<feature type="signal peptide" evidence="1">
    <location>
        <begin position="1"/>
        <end position="30"/>
    </location>
</feature>
<protein>
    <submittedName>
        <fullName evidence="2">Uncharacterized protein</fullName>
    </submittedName>
</protein>